<feature type="domain" description="Response regulatory" evidence="2">
    <location>
        <begin position="1"/>
        <end position="126"/>
    </location>
</feature>
<evidence type="ECO:0000259" key="2">
    <source>
        <dbReference type="PROSITE" id="PS50110"/>
    </source>
</evidence>
<keyword evidence="4" id="KW-1185">Reference proteome</keyword>
<comment type="caution">
    <text evidence="3">The sequence shown here is derived from an EMBL/GenBank/DDBJ whole genome shotgun (WGS) entry which is preliminary data.</text>
</comment>
<dbReference type="PROSITE" id="PS50110">
    <property type="entry name" value="RESPONSE_REGULATORY"/>
    <property type="match status" value="1"/>
</dbReference>
<organism evidence="3 4">
    <name type="scientific">Gemmata palustris</name>
    <dbReference type="NCBI Taxonomy" id="2822762"/>
    <lineage>
        <taxon>Bacteria</taxon>
        <taxon>Pseudomonadati</taxon>
        <taxon>Planctomycetota</taxon>
        <taxon>Planctomycetia</taxon>
        <taxon>Gemmatales</taxon>
        <taxon>Gemmataceae</taxon>
        <taxon>Gemmata</taxon>
    </lineage>
</organism>
<feature type="modified residue" description="4-aspartylphosphate" evidence="1">
    <location>
        <position position="59"/>
    </location>
</feature>
<dbReference type="PANTHER" id="PTHR44520">
    <property type="entry name" value="RESPONSE REGULATOR RCP1-RELATED"/>
    <property type="match status" value="1"/>
</dbReference>
<dbReference type="Pfam" id="PF00072">
    <property type="entry name" value="Response_reg"/>
    <property type="match status" value="1"/>
</dbReference>
<protein>
    <submittedName>
        <fullName evidence="3">Response regulator</fullName>
    </submittedName>
</protein>
<dbReference type="Proteomes" id="UP000676565">
    <property type="component" value="Unassembled WGS sequence"/>
</dbReference>
<dbReference type="CDD" id="cd17557">
    <property type="entry name" value="REC_Rcp-like"/>
    <property type="match status" value="1"/>
</dbReference>
<name>A0ABS5BQN7_9BACT</name>
<evidence type="ECO:0000313" key="4">
    <source>
        <dbReference type="Proteomes" id="UP000676565"/>
    </source>
</evidence>
<keyword evidence="1" id="KW-0597">Phosphoprotein</keyword>
<dbReference type="InterPro" id="IPR001789">
    <property type="entry name" value="Sig_transdc_resp-reg_receiver"/>
</dbReference>
<gene>
    <name evidence="3" type="ORF">J8F10_11900</name>
</gene>
<accession>A0ABS5BQN7</accession>
<reference evidence="3 4" key="1">
    <citation type="submission" date="2021-04" db="EMBL/GenBank/DDBJ databases">
        <authorList>
            <person name="Ivanova A."/>
        </authorList>
    </citation>
    <scope>NUCLEOTIDE SEQUENCE [LARGE SCALE GENOMIC DNA]</scope>
    <source>
        <strain evidence="3 4">G18</strain>
    </source>
</reference>
<evidence type="ECO:0000256" key="1">
    <source>
        <dbReference type="PROSITE-ProRule" id="PRU00169"/>
    </source>
</evidence>
<dbReference type="InterPro" id="IPR011006">
    <property type="entry name" value="CheY-like_superfamily"/>
</dbReference>
<dbReference type="Gene3D" id="3.40.50.2300">
    <property type="match status" value="1"/>
</dbReference>
<dbReference type="InterPro" id="IPR052893">
    <property type="entry name" value="TCS_response_regulator"/>
</dbReference>
<proteinExistence type="predicted"/>
<evidence type="ECO:0000313" key="3">
    <source>
        <dbReference type="EMBL" id="MBP3955988.1"/>
    </source>
</evidence>
<dbReference type="SUPFAM" id="SSF52172">
    <property type="entry name" value="CheY-like"/>
    <property type="match status" value="1"/>
</dbReference>
<dbReference type="SMART" id="SM00448">
    <property type="entry name" value="REC"/>
    <property type="match status" value="1"/>
</dbReference>
<dbReference type="EMBL" id="JAGKQQ010000001">
    <property type="protein sequence ID" value="MBP3955988.1"/>
    <property type="molecule type" value="Genomic_DNA"/>
</dbReference>
<dbReference type="PANTHER" id="PTHR44520:SF2">
    <property type="entry name" value="RESPONSE REGULATOR RCP1"/>
    <property type="match status" value="1"/>
</dbReference>
<sequence>MADDDPDDRQLTREAFEENHLANDLRFVEDGEELLDYLHQRGKYAAEGAAPLPGLILLDLNMPRKDGREALQEIKSDPRLRNIRIVVMTTSKAEEDVLRSYDLSAASYITKPVTFERLVDVVRALGKYWLEIVELPPDGNGPQS</sequence>